<dbReference type="PANTHER" id="PTHR46797:SF1">
    <property type="entry name" value="METHYLPHOSPHONATE SYNTHASE"/>
    <property type="match status" value="1"/>
</dbReference>
<dbReference type="Proteomes" id="UP000472355">
    <property type="component" value="Unassembled WGS sequence"/>
</dbReference>
<dbReference type="GO" id="GO:0005829">
    <property type="term" value="C:cytosol"/>
    <property type="evidence" value="ECO:0007669"/>
    <property type="project" value="TreeGrafter"/>
</dbReference>
<dbReference type="InterPro" id="IPR001387">
    <property type="entry name" value="Cro/C1-type_HTH"/>
</dbReference>
<dbReference type="PROSITE" id="PS50943">
    <property type="entry name" value="HTH_CROC1"/>
    <property type="match status" value="1"/>
</dbReference>
<dbReference type="EMBL" id="SGKU01000056">
    <property type="protein sequence ID" value="NFA43994.1"/>
    <property type="molecule type" value="Genomic_DNA"/>
</dbReference>
<reference evidence="3 4" key="1">
    <citation type="submission" date="2019-02" db="EMBL/GenBank/DDBJ databases">
        <title>Genome sequencing of Clostridium botulinum clinical isolates.</title>
        <authorList>
            <person name="Brunt J."/>
            <person name="Van Vliet A.H.M."/>
            <person name="Stringer S.C."/>
            <person name="Grant K.A."/>
            <person name="Carter A.C."/>
            <person name="Peck M.W."/>
        </authorList>
    </citation>
    <scope>NUCLEOTIDE SEQUENCE [LARGE SCALE GENOMIC DNA]</scope>
    <source>
        <strain evidence="3 4">H113700579</strain>
    </source>
</reference>
<comment type="caution">
    <text evidence="3">The sequence shown here is derived from an EMBL/GenBank/DDBJ whole genome shotgun (WGS) entry which is preliminary data.</text>
</comment>
<accession>A0A6M0SUF3</accession>
<dbReference type="SMART" id="SM00530">
    <property type="entry name" value="HTH_XRE"/>
    <property type="match status" value="1"/>
</dbReference>
<name>A0A6M0SUF3_CLOBO</name>
<protein>
    <submittedName>
        <fullName evidence="3">XRE family transcriptional regulator</fullName>
    </submittedName>
</protein>
<organism evidence="3 4">
    <name type="scientific">Clostridium botulinum</name>
    <dbReference type="NCBI Taxonomy" id="1491"/>
    <lineage>
        <taxon>Bacteria</taxon>
        <taxon>Bacillati</taxon>
        <taxon>Bacillota</taxon>
        <taxon>Clostridia</taxon>
        <taxon>Eubacteriales</taxon>
        <taxon>Clostridiaceae</taxon>
        <taxon>Clostridium</taxon>
    </lineage>
</organism>
<dbReference type="Pfam" id="PF01381">
    <property type="entry name" value="HTH_3"/>
    <property type="match status" value="1"/>
</dbReference>
<feature type="domain" description="HTH cro/C1-type" evidence="2">
    <location>
        <begin position="7"/>
        <end position="61"/>
    </location>
</feature>
<dbReference type="AlphaFoldDB" id="A0A6M0SUF3"/>
<dbReference type="GO" id="GO:0003677">
    <property type="term" value="F:DNA binding"/>
    <property type="evidence" value="ECO:0007669"/>
    <property type="project" value="UniProtKB-KW"/>
</dbReference>
<gene>
    <name evidence="3" type="ORF">EXM65_15820</name>
</gene>
<evidence type="ECO:0000313" key="3">
    <source>
        <dbReference type="EMBL" id="NFA43994.1"/>
    </source>
</evidence>
<dbReference type="CDD" id="cd00093">
    <property type="entry name" value="HTH_XRE"/>
    <property type="match status" value="1"/>
</dbReference>
<sequence length="131" mass="14818">MNIGDNIKRIRTNKKISQKDFAIAIDMPISTLANYENNHREPNIETLTKIANALGIPASELITEENLVQVKKTINNEIVVFSHVNGRVETIACEEYEIISIGNTAYVKAINYGEVRHIIPFNRVKQINLDI</sequence>
<evidence type="ECO:0000259" key="2">
    <source>
        <dbReference type="PROSITE" id="PS50943"/>
    </source>
</evidence>
<dbReference type="GO" id="GO:0003700">
    <property type="term" value="F:DNA-binding transcription factor activity"/>
    <property type="evidence" value="ECO:0007669"/>
    <property type="project" value="TreeGrafter"/>
</dbReference>
<dbReference type="Gene3D" id="1.10.260.40">
    <property type="entry name" value="lambda repressor-like DNA-binding domains"/>
    <property type="match status" value="1"/>
</dbReference>
<dbReference type="InterPro" id="IPR050807">
    <property type="entry name" value="TransReg_Diox_bact_type"/>
</dbReference>
<dbReference type="InterPro" id="IPR010982">
    <property type="entry name" value="Lambda_DNA-bd_dom_sf"/>
</dbReference>
<dbReference type="PANTHER" id="PTHR46797">
    <property type="entry name" value="HTH-TYPE TRANSCRIPTIONAL REGULATOR"/>
    <property type="match status" value="1"/>
</dbReference>
<evidence type="ECO:0000313" key="4">
    <source>
        <dbReference type="Proteomes" id="UP000472355"/>
    </source>
</evidence>
<evidence type="ECO:0000256" key="1">
    <source>
        <dbReference type="ARBA" id="ARBA00023125"/>
    </source>
</evidence>
<dbReference type="SUPFAM" id="SSF47413">
    <property type="entry name" value="lambda repressor-like DNA-binding domains"/>
    <property type="match status" value="1"/>
</dbReference>
<proteinExistence type="predicted"/>
<keyword evidence="1" id="KW-0238">DNA-binding</keyword>